<dbReference type="KEGG" id="lgi:LOTGIDRAFT_234473"/>
<reference evidence="1 2" key="1">
    <citation type="journal article" date="2013" name="Nature">
        <title>Insights into bilaterian evolution from three spiralian genomes.</title>
        <authorList>
            <person name="Simakov O."/>
            <person name="Marletaz F."/>
            <person name="Cho S.J."/>
            <person name="Edsinger-Gonzales E."/>
            <person name="Havlak P."/>
            <person name="Hellsten U."/>
            <person name="Kuo D.H."/>
            <person name="Larsson T."/>
            <person name="Lv J."/>
            <person name="Arendt D."/>
            <person name="Savage R."/>
            <person name="Osoegawa K."/>
            <person name="de Jong P."/>
            <person name="Grimwood J."/>
            <person name="Chapman J.A."/>
            <person name="Shapiro H."/>
            <person name="Aerts A."/>
            <person name="Otillar R.P."/>
            <person name="Terry A.Y."/>
            <person name="Boore J.L."/>
            <person name="Grigoriev I.V."/>
            <person name="Lindberg D.R."/>
            <person name="Seaver E.C."/>
            <person name="Weisblat D.A."/>
            <person name="Putnam N.H."/>
            <person name="Rokhsar D.S."/>
        </authorList>
    </citation>
    <scope>NUCLEOTIDE SEQUENCE [LARGE SCALE GENOMIC DNA]</scope>
</reference>
<proteinExistence type="predicted"/>
<organism evidence="1 2">
    <name type="scientific">Lottia gigantea</name>
    <name type="common">Giant owl limpet</name>
    <dbReference type="NCBI Taxonomy" id="225164"/>
    <lineage>
        <taxon>Eukaryota</taxon>
        <taxon>Metazoa</taxon>
        <taxon>Spiralia</taxon>
        <taxon>Lophotrochozoa</taxon>
        <taxon>Mollusca</taxon>
        <taxon>Gastropoda</taxon>
        <taxon>Patellogastropoda</taxon>
        <taxon>Lottioidea</taxon>
        <taxon>Lottiidae</taxon>
        <taxon>Lottia</taxon>
    </lineage>
</organism>
<dbReference type="GeneID" id="20249547"/>
<dbReference type="CTD" id="20249547"/>
<dbReference type="EMBL" id="KB202656">
    <property type="protein sequence ID" value="ESO88603.1"/>
    <property type="molecule type" value="Genomic_DNA"/>
</dbReference>
<sequence length="540" mass="61615">MAIEKRRGKQREKREKENNLDEVKLLFLISAICRGRSDSTACSKYFPYSHIVLADKTTVNRSVGKCIRPDVCECKQVGFYSAGSFCDICSPINNCDLEYCTTKTDQKCRKCEGLVQDRPGYRAYILSADKRSCEKACSWRPDSRCYPGTCRDELFSNCGCKDGFTGSYCQRITAIPDILYNQVTLTADNGETVDAPGDFGSGSPQPLTWTNIMKPKDLYYSFRSNYYKPSPTRPPFVVDYKVGIIDGRIRFTKYGRNGVQTQTTSCSTISKDNPNQGIFDCTKTIQPTFSVPFQHLERLSFKITTSIGGFVKIKDLERNVYNTYYYTPNSLSREYEIKFDNVPPYHCQTVNNCNKTMLTDIDILKKAENTVYWDHWVDDDSGIAIYELEIFSLKSVGNELMIDKRTFNTKTTLKNQRFNVPLPGVYSVILAVVDKAGNVRLTRRCLIFEDKNHVSTVQNTNLTPTSALPSTNYTWQQKHGPVTIDWENRYVNTKHHNGKYLAGIQDYHGLVSEYDDHYGTRTTKPIDNFQVSANFCKAHI</sequence>
<name>V3ZC28_LOTGI</name>
<evidence type="ECO:0008006" key="3">
    <source>
        <dbReference type="Google" id="ProtNLM"/>
    </source>
</evidence>
<accession>V3ZC28</accession>
<protein>
    <recommendedName>
        <fullName evidence="3">EGF-like domain-containing protein</fullName>
    </recommendedName>
</protein>
<dbReference type="AlphaFoldDB" id="V3ZC28"/>
<evidence type="ECO:0000313" key="1">
    <source>
        <dbReference type="EMBL" id="ESO88603.1"/>
    </source>
</evidence>
<dbReference type="OrthoDB" id="6061841at2759"/>
<gene>
    <name evidence="1" type="ORF">LOTGIDRAFT_234473</name>
</gene>
<dbReference type="STRING" id="225164.V3ZC28"/>
<keyword evidence="2" id="KW-1185">Reference proteome</keyword>
<dbReference type="Proteomes" id="UP000030746">
    <property type="component" value="Unassembled WGS sequence"/>
</dbReference>
<evidence type="ECO:0000313" key="2">
    <source>
        <dbReference type="Proteomes" id="UP000030746"/>
    </source>
</evidence>
<dbReference type="OMA" id="CERITEK"/>
<dbReference type="RefSeq" id="XP_009060652.1">
    <property type="nucleotide sequence ID" value="XM_009062404.1"/>
</dbReference>
<dbReference type="HOGENOM" id="CLU_027677_0_0_1"/>